<dbReference type="GO" id="GO:0006412">
    <property type="term" value="P:translation"/>
    <property type="evidence" value="ECO:0007669"/>
    <property type="project" value="UniProtKB-UniRule"/>
</dbReference>
<dbReference type="SUPFAM" id="SSF50715">
    <property type="entry name" value="Ribosomal protein L25-like"/>
    <property type="match status" value="1"/>
</dbReference>
<proteinExistence type="inferred from homology"/>
<dbReference type="InterPro" id="IPR020056">
    <property type="entry name" value="Rbsml_bL25/Gln-tRNA_synth_N"/>
</dbReference>
<accession>A0A401ZU12</accession>
<keyword evidence="3 5" id="KW-0689">Ribosomal protein</keyword>
<evidence type="ECO:0000256" key="3">
    <source>
        <dbReference type="ARBA" id="ARBA00022980"/>
    </source>
</evidence>
<dbReference type="AlphaFoldDB" id="A0A401ZU12"/>
<comment type="caution">
    <text evidence="9">The sequence shown here is derived from an EMBL/GenBank/DDBJ whole genome shotgun (WGS) entry which is preliminary data.</text>
</comment>
<comment type="function">
    <text evidence="5">This is one of the proteins that binds to the 5S RNA in the ribosome where it forms part of the central protuberance.</text>
</comment>
<sequence>MADKIVLDVAPRTAVGKANKQLRRKGLIPANIYGHKETPQALQIDAVAFDRLKRSHSSRNIVTLHLPEGQEETALIRHVQHAPTGHILHVDFTRVALGERITANIPLNFVGTALGVKNEGGVLLPLLEALPVECTASDIVESLDVDIAVLNEIDSTLYARDIPLPANYKLVADPDEPVVKVTPPTVIPTREEEAEAAAPAETSAAPTGE</sequence>
<dbReference type="EMBL" id="BIFR01000001">
    <property type="protein sequence ID" value="GCE10302.1"/>
    <property type="molecule type" value="Genomic_DNA"/>
</dbReference>
<dbReference type="PANTHER" id="PTHR33284">
    <property type="entry name" value="RIBOSOMAL PROTEIN L25/GLN-TRNA SYNTHETASE, ANTI-CODON-BINDING DOMAIN-CONTAINING PROTEIN"/>
    <property type="match status" value="1"/>
</dbReference>
<dbReference type="HAMAP" id="MF_01334">
    <property type="entry name" value="Ribosomal_bL25_CTC"/>
    <property type="match status" value="1"/>
</dbReference>
<dbReference type="Gene3D" id="2.40.240.10">
    <property type="entry name" value="Ribosomal Protein L25, Chain P"/>
    <property type="match status" value="1"/>
</dbReference>
<dbReference type="OrthoDB" id="9790002at2"/>
<dbReference type="NCBIfam" id="TIGR00731">
    <property type="entry name" value="bL25_bact_ctc"/>
    <property type="match status" value="1"/>
</dbReference>
<dbReference type="GO" id="GO:0022625">
    <property type="term" value="C:cytosolic large ribosomal subunit"/>
    <property type="evidence" value="ECO:0007669"/>
    <property type="project" value="TreeGrafter"/>
</dbReference>
<dbReference type="GO" id="GO:0008097">
    <property type="term" value="F:5S rRNA binding"/>
    <property type="evidence" value="ECO:0007669"/>
    <property type="project" value="InterPro"/>
</dbReference>
<dbReference type="InterPro" id="IPR037121">
    <property type="entry name" value="Ribosomal_bL25_C"/>
</dbReference>
<feature type="region of interest" description="Disordered" evidence="6">
    <location>
        <begin position="186"/>
        <end position="209"/>
    </location>
</feature>
<comment type="similarity">
    <text evidence="5">Belongs to the bacterial ribosomal protein bL25 family. CTC subfamily.</text>
</comment>
<keyword evidence="2 5" id="KW-0694">RNA-binding</keyword>
<evidence type="ECO:0000256" key="6">
    <source>
        <dbReference type="SAM" id="MobiDB-lite"/>
    </source>
</evidence>
<dbReference type="Pfam" id="PF01386">
    <property type="entry name" value="Ribosomal_L25p"/>
    <property type="match status" value="1"/>
</dbReference>
<name>A0A401ZU12_9CHLR</name>
<dbReference type="PANTHER" id="PTHR33284:SF1">
    <property type="entry name" value="RIBOSOMAL PROTEIN L25_GLN-TRNA SYNTHETASE, ANTI-CODON-BINDING DOMAIN-CONTAINING PROTEIN"/>
    <property type="match status" value="1"/>
</dbReference>
<evidence type="ECO:0000256" key="1">
    <source>
        <dbReference type="ARBA" id="ARBA00022730"/>
    </source>
</evidence>
<dbReference type="Proteomes" id="UP000287352">
    <property type="component" value="Unassembled WGS sequence"/>
</dbReference>
<feature type="compositionally biased region" description="Low complexity" evidence="6">
    <location>
        <begin position="196"/>
        <end position="209"/>
    </location>
</feature>
<evidence type="ECO:0000313" key="10">
    <source>
        <dbReference type="Proteomes" id="UP000287352"/>
    </source>
</evidence>
<dbReference type="InterPro" id="IPR011035">
    <property type="entry name" value="Ribosomal_bL25/Gln-tRNA_synth"/>
</dbReference>
<feature type="domain" description="Large ribosomal subunit protein bL25 beta" evidence="8">
    <location>
        <begin position="101"/>
        <end position="184"/>
    </location>
</feature>
<dbReference type="InterPro" id="IPR020057">
    <property type="entry name" value="Ribosomal_bL25_b-dom"/>
</dbReference>
<feature type="domain" description="Large ribosomal subunit protein bL25 L25" evidence="7">
    <location>
        <begin position="7"/>
        <end position="92"/>
    </location>
</feature>
<gene>
    <name evidence="5" type="primary">rplY</name>
    <name evidence="5" type="synonym">ctc</name>
    <name evidence="9" type="ORF">KTT_01610</name>
</gene>
<evidence type="ECO:0000259" key="7">
    <source>
        <dbReference type="Pfam" id="PF01386"/>
    </source>
</evidence>
<evidence type="ECO:0000256" key="5">
    <source>
        <dbReference type="HAMAP-Rule" id="MF_01334"/>
    </source>
</evidence>
<dbReference type="CDD" id="cd00495">
    <property type="entry name" value="Ribosomal_L25_TL5_CTC"/>
    <property type="match status" value="1"/>
</dbReference>
<keyword evidence="10" id="KW-1185">Reference proteome</keyword>
<dbReference type="InterPro" id="IPR020930">
    <property type="entry name" value="Ribosomal_uL5_bac-type"/>
</dbReference>
<evidence type="ECO:0000256" key="2">
    <source>
        <dbReference type="ARBA" id="ARBA00022884"/>
    </source>
</evidence>
<evidence type="ECO:0000256" key="4">
    <source>
        <dbReference type="ARBA" id="ARBA00023274"/>
    </source>
</evidence>
<dbReference type="InterPro" id="IPR001021">
    <property type="entry name" value="Ribosomal_bL25_long"/>
</dbReference>
<protein>
    <recommendedName>
        <fullName evidence="5">Large ribosomal subunit protein bL25</fullName>
    </recommendedName>
    <alternativeName>
        <fullName evidence="5">General stress protein CTC</fullName>
    </alternativeName>
</protein>
<dbReference type="GO" id="GO:0003735">
    <property type="term" value="F:structural constituent of ribosome"/>
    <property type="evidence" value="ECO:0007669"/>
    <property type="project" value="InterPro"/>
</dbReference>
<keyword evidence="4 5" id="KW-0687">Ribonucleoprotein</keyword>
<dbReference type="RefSeq" id="WP_126577915.1">
    <property type="nucleotide sequence ID" value="NZ_BIFR01000001.1"/>
</dbReference>
<dbReference type="InterPro" id="IPR029751">
    <property type="entry name" value="Ribosomal_L25_dom"/>
</dbReference>
<dbReference type="Pfam" id="PF14693">
    <property type="entry name" value="Ribosomal_TL5_C"/>
    <property type="match status" value="1"/>
</dbReference>
<keyword evidence="1 5" id="KW-0699">rRNA-binding</keyword>
<comment type="subunit">
    <text evidence="5">Part of the 50S ribosomal subunit; part of the 5S rRNA/L5/L18/L25 subcomplex. Contacts the 5S rRNA. Binds to the 5S rRNA independently of L5 and L18.</text>
</comment>
<reference evidence="10" key="1">
    <citation type="submission" date="2018-12" db="EMBL/GenBank/DDBJ databases">
        <title>Tengunoibacter tsumagoiensis gen. nov., sp. nov., Dictyobacter kobayashii sp. nov., D. alpinus sp. nov., and D. joshuensis sp. nov. and description of Dictyobacteraceae fam. nov. within the order Ktedonobacterales isolated from Tengu-no-mugimeshi.</title>
        <authorList>
            <person name="Wang C.M."/>
            <person name="Zheng Y."/>
            <person name="Sakai Y."/>
            <person name="Toyoda A."/>
            <person name="Minakuchi Y."/>
            <person name="Abe K."/>
            <person name="Yokota A."/>
            <person name="Yabe S."/>
        </authorList>
    </citation>
    <scope>NUCLEOTIDE SEQUENCE [LARGE SCALE GENOMIC DNA]</scope>
    <source>
        <strain evidence="10">Uno3</strain>
    </source>
</reference>
<dbReference type="Gene3D" id="2.170.120.20">
    <property type="entry name" value="Ribosomal protein L25, beta domain"/>
    <property type="match status" value="1"/>
</dbReference>
<evidence type="ECO:0000313" key="9">
    <source>
        <dbReference type="EMBL" id="GCE10302.1"/>
    </source>
</evidence>
<evidence type="ECO:0000259" key="8">
    <source>
        <dbReference type="Pfam" id="PF14693"/>
    </source>
</evidence>
<organism evidence="9 10">
    <name type="scientific">Tengunoibacter tsumagoiensis</name>
    <dbReference type="NCBI Taxonomy" id="2014871"/>
    <lineage>
        <taxon>Bacteria</taxon>
        <taxon>Bacillati</taxon>
        <taxon>Chloroflexota</taxon>
        <taxon>Ktedonobacteria</taxon>
        <taxon>Ktedonobacterales</taxon>
        <taxon>Dictyobacteraceae</taxon>
        <taxon>Tengunoibacter</taxon>
    </lineage>
</organism>